<name>A0A6B3LW39_9BACT</name>
<protein>
    <recommendedName>
        <fullName evidence="6">O-antigen ligase-related domain-containing protein</fullName>
    </recommendedName>
</protein>
<evidence type="ECO:0000256" key="3">
    <source>
        <dbReference type="ARBA" id="ARBA00022989"/>
    </source>
</evidence>
<feature type="transmembrane region" description="Helical" evidence="5">
    <location>
        <begin position="36"/>
        <end position="57"/>
    </location>
</feature>
<feature type="transmembrane region" description="Helical" evidence="5">
    <location>
        <begin position="332"/>
        <end position="353"/>
    </location>
</feature>
<feature type="transmembrane region" description="Helical" evidence="5">
    <location>
        <begin position="90"/>
        <end position="111"/>
    </location>
</feature>
<dbReference type="Proteomes" id="UP000474777">
    <property type="component" value="Unassembled WGS sequence"/>
</dbReference>
<dbReference type="PANTHER" id="PTHR37422:SF23">
    <property type="entry name" value="TEICHURONIC ACID BIOSYNTHESIS PROTEIN TUAE"/>
    <property type="match status" value="1"/>
</dbReference>
<accession>A0A6B3LW39</accession>
<keyword evidence="4 5" id="KW-0472">Membrane</keyword>
<evidence type="ECO:0000256" key="1">
    <source>
        <dbReference type="ARBA" id="ARBA00004141"/>
    </source>
</evidence>
<feature type="transmembrane region" description="Helical" evidence="5">
    <location>
        <begin position="230"/>
        <end position="250"/>
    </location>
</feature>
<keyword evidence="2 5" id="KW-0812">Transmembrane</keyword>
<feature type="transmembrane region" description="Helical" evidence="5">
    <location>
        <begin position="123"/>
        <end position="142"/>
    </location>
</feature>
<sequence>MKLNYTFLFIIPLALIFLLDNMFMELLAPESAHGGTLISSMAKLIAGIAIGYSALFFQRMSIPMKWAFFLTSLYLFGLSMESAYKYGTFFVYPHVFLKVMIFFYSIFIYTYYKGNNYLKMSHLVFFILAGFWLNVLVVNPGALSISSFTQHERGVHSTSVYMLVIPFLYFLTQYFFKAKWYSLPMAFFVLLTIFFFQHRTVWVCTVIVLAVYYLLFRFKTDTPIGIGKILPIIGIIVAGGLASSAFLFSMHPEIITKILENFSDIENFDKQGTGSWRYNQWLSYLPFIKENLVMGMRFEGFELPIQFYRDDIDKPVFEDGYGHFFHSFYVDVLFYAGLIGLSLFLWQAFYAIWKALRVKRLNENQIIMIAFIISGFVFGISYILPAYYYGILGLTIVLLEEDEPDRTSYLREFATRRKRQLIALRERLIPS</sequence>
<evidence type="ECO:0000256" key="2">
    <source>
        <dbReference type="ARBA" id="ARBA00022692"/>
    </source>
</evidence>
<evidence type="ECO:0000259" key="6">
    <source>
        <dbReference type="Pfam" id="PF04932"/>
    </source>
</evidence>
<dbReference type="Pfam" id="PF04932">
    <property type="entry name" value="Wzy_C"/>
    <property type="match status" value="1"/>
</dbReference>
<feature type="transmembrane region" description="Helical" evidence="5">
    <location>
        <begin position="200"/>
        <end position="218"/>
    </location>
</feature>
<dbReference type="PANTHER" id="PTHR37422">
    <property type="entry name" value="TEICHURONIC ACID BIOSYNTHESIS PROTEIN TUAE"/>
    <property type="match status" value="1"/>
</dbReference>
<feature type="transmembrane region" description="Helical" evidence="5">
    <location>
        <begin position="7"/>
        <end position="24"/>
    </location>
</feature>
<comment type="caution">
    <text evidence="7">The sequence shown here is derived from an EMBL/GenBank/DDBJ whole genome shotgun (WGS) entry which is preliminary data.</text>
</comment>
<feature type="transmembrane region" description="Helical" evidence="5">
    <location>
        <begin position="154"/>
        <end position="171"/>
    </location>
</feature>
<evidence type="ECO:0000313" key="7">
    <source>
        <dbReference type="EMBL" id="NEM99175.1"/>
    </source>
</evidence>
<feature type="domain" description="O-antigen ligase-related" evidence="6">
    <location>
        <begin position="186"/>
        <end position="345"/>
    </location>
</feature>
<dbReference type="RefSeq" id="WP_163916103.1">
    <property type="nucleotide sequence ID" value="NZ_JAAGWD010000007.1"/>
</dbReference>
<feature type="transmembrane region" description="Helical" evidence="5">
    <location>
        <begin position="365"/>
        <end position="389"/>
    </location>
</feature>
<dbReference type="InterPro" id="IPR007016">
    <property type="entry name" value="O-antigen_ligase-rel_domated"/>
</dbReference>
<keyword evidence="3 5" id="KW-1133">Transmembrane helix</keyword>
<evidence type="ECO:0000313" key="8">
    <source>
        <dbReference type="Proteomes" id="UP000474777"/>
    </source>
</evidence>
<evidence type="ECO:0000256" key="5">
    <source>
        <dbReference type="SAM" id="Phobius"/>
    </source>
</evidence>
<keyword evidence="8" id="KW-1185">Reference proteome</keyword>
<gene>
    <name evidence="7" type="ORF">GXP69_15860</name>
</gene>
<reference evidence="7 8" key="1">
    <citation type="submission" date="2020-02" db="EMBL/GenBank/DDBJ databases">
        <authorList>
            <person name="Kim M.K."/>
        </authorList>
    </citation>
    <scope>NUCLEOTIDE SEQUENCE [LARGE SCALE GENOMIC DNA]</scope>
    <source>
        <strain evidence="7 8">BT327</strain>
    </source>
</reference>
<dbReference type="GO" id="GO:0016020">
    <property type="term" value="C:membrane"/>
    <property type="evidence" value="ECO:0007669"/>
    <property type="project" value="UniProtKB-SubCell"/>
</dbReference>
<comment type="subcellular location">
    <subcellularLocation>
        <location evidence="1">Membrane</location>
        <topology evidence="1">Multi-pass membrane protein</topology>
    </subcellularLocation>
</comment>
<dbReference type="InterPro" id="IPR051533">
    <property type="entry name" value="WaaL-like"/>
</dbReference>
<dbReference type="AlphaFoldDB" id="A0A6B3LW39"/>
<organism evidence="7 8">
    <name type="scientific">Pontibacter burrus</name>
    <dbReference type="NCBI Taxonomy" id="2704466"/>
    <lineage>
        <taxon>Bacteria</taxon>
        <taxon>Pseudomonadati</taxon>
        <taxon>Bacteroidota</taxon>
        <taxon>Cytophagia</taxon>
        <taxon>Cytophagales</taxon>
        <taxon>Hymenobacteraceae</taxon>
        <taxon>Pontibacter</taxon>
    </lineage>
</organism>
<evidence type="ECO:0000256" key="4">
    <source>
        <dbReference type="ARBA" id="ARBA00023136"/>
    </source>
</evidence>
<proteinExistence type="predicted"/>
<dbReference type="EMBL" id="JAAGWD010000007">
    <property type="protein sequence ID" value="NEM99175.1"/>
    <property type="molecule type" value="Genomic_DNA"/>
</dbReference>